<dbReference type="CDD" id="cd10434">
    <property type="entry name" value="GIY-YIG_UvrC_Cho"/>
    <property type="match status" value="1"/>
</dbReference>
<evidence type="ECO:0000256" key="7">
    <source>
        <dbReference type="ARBA" id="ARBA00023236"/>
    </source>
</evidence>
<dbReference type="Pfam" id="PF00929">
    <property type="entry name" value="RNase_T"/>
    <property type="match status" value="1"/>
</dbReference>
<comment type="caution">
    <text evidence="13">The sequence shown here is derived from an EMBL/GenBank/DDBJ whole genome shotgun (WGS) entry which is preliminary data.</text>
</comment>
<dbReference type="SUPFAM" id="SSF53098">
    <property type="entry name" value="Ribonuclease H-like"/>
    <property type="match status" value="1"/>
</dbReference>
<comment type="catalytic activity">
    <reaction evidence="11">
        <text>DNA(n) + a 2'-deoxyribonucleoside 5'-triphosphate = DNA(n+1) + diphosphate</text>
        <dbReference type="Rhea" id="RHEA:22508"/>
        <dbReference type="Rhea" id="RHEA-COMP:17339"/>
        <dbReference type="Rhea" id="RHEA-COMP:17340"/>
        <dbReference type="ChEBI" id="CHEBI:33019"/>
        <dbReference type="ChEBI" id="CHEBI:61560"/>
        <dbReference type="ChEBI" id="CHEBI:173112"/>
        <dbReference type="EC" id="2.7.7.7"/>
    </reaction>
</comment>
<evidence type="ECO:0000256" key="1">
    <source>
        <dbReference type="ARBA" id="ARBA00012417"/>
    </source>
</evidence>
<keyword evidence="5" id="KW-0267">Excision nuclease</keyword>
<dbReference type="InterPro" id="IPR012337">
    <property type="entry name" value="RNaseH-like_sf"/>
</dbReference>
<dbReference type="PROSITE" id="PS50164">
    <property type="entry name" value="GIY_YIG"/>
    <property type="match status" value="1"/>
</dbReference>
<dbReference type="InterPro" id="IPR050066">
    <property type="entry name" value="UvrABC_protein_C"/>
</dbReference>
<keyword evidence="3" id="KW-0228">DNA excision</keyword>
<dbReference type="NCBIfam" id="TIGR00573">
    <property type="entry name" value="dnaq"/>
    <property type="match status" value="1"/>
</dbReference>
<evidence type="ECO:0000256" key="6">
    <source>
        <dbReference type="ARBA" id="ARBA00023204"/>
    </source>
</evidence>
<keyword evidence="14" id="KW-1185">Reference proteome</keyword>
<keyword evidence="6" id="KW-0234">DNA repair</keyword>
<dbReference type="PANTHER" id="PTHR30562:SF10">
    <property type="entry name" value="EXCINUCLEASE CHO"/>
    <property type="match status" value="1"/>
</dbReference>
<dbReference type="RefSeq" id="WP_227182061.1">
    <property type="nucleotide sequence ID" value="NZ_JAJBZT010000013.1"/>
</dbReference>
<dbReference type="SUPFAM" id="SSF82771">
    <property type="entry name" value="GIY-YIG endonuclease"/>
    <property type="match status" value="1"/>
</dbReference>
<keyword evidence="2" id="KW-0227">DNA damage</keyword>
<dbReference type="InterPro" id="IPR013520">
    <property type="entry name" value="Ribonucl_H"/>
</dbReference>
<gene>
    <name evidence="13" type="ORF">LIN78_16915</name>
</gene>
<evidence type="ECO:0000313" key="14">
    <source>
        <dbReference type="Proteomes" id="UP001165395"/>
    </source>
</evidence>
<dbReference type="EMBL" id="JAJBZT010000013">
    <property type="protein sequence ID" value="MCB6185230.1"/>
    <property type="molecule type" value="Genomic_DNA"/>
</dbReference>
<keyword evidence="4" id="KW-0378">Hydrolase</keyword>
<keyword evidence="7" id="KW-0742">SOS response</keyword>
<evidence type="ECO:0000256" key="4">
    <source>
        <dbReference type="ARBA" id="ARBA00022801"/>
    </source>
</evidence>
<sequence>MKSLPPLVFVDLETTGASIHKDRITEIGIVEVDEEGVRQWSSLVNPQQSIPAFIQQLTGINDEMVADAPCFEVLAEEVLQKLKGKLFIAHNARFDYGFLKHSFARLNLPFRANTLCTVKLSKALYPEHYKHNLDAIVSRLGLVAGDRHRALTDAELLWQFLQAVYKVFGVEHVNEAIMKQIQQPTLPQGVDADSVDALPEGPGIYRFYGETGALLYVGKSTQIRKRVLNHFSQDHRDAKQQALVQQIRKVEAQETCGEFGALLLEAQTVKKERPIYNQQLRANDGSCTWVLETQANGQLKPALIKADEPKKEGEIRYGLFHSSKDAQKALRKLAENHRLCLIFCGLETAGKRNNSPCFNYQIHKCDGACVGKESIGFHNARLISAISKLKQASWPFDGMVIVAEMDNSQLHCDYHLVQDWCYFGTAKSLEEAKHIATSSETRFDADICKIIQKHFKTIDPKCIIDLSCEC</sequence>
<evidence type="ECO:0000256" key="3">
    <source>
        <dbReference type="ARBA" id="ARBA00022769"/>
    </source>
</evidence>
<evidence type="ECO:0000256" key="9">
    <source>
        <dbReference type="ARBA" id="ARBA00042138"/>
    </source>
</evidence>
<evidence type="ECO:0000256" key="11">
    <source>
        <dbReference type="ARBA" id="ARBA00049244"/>
    </source>
</evidence>
<dbReference type="InterPro" id="IPR036397">
    <property type="entry name" value="RNaseH_sf"/>
</dbReference>
<dbReference type="Proteomes" id="UP001165395">
    <property type="component" value="Unassembled WGS sequence"/>
</dbReference>
<evidence type="ECO:0000256" key="5">
    <source>
        <dbReference type="ARBA" id="ARBA00022881"/>
    </source>
</evidence>
<evidence type="ECO:0000256" key="10">
    <source>
        <dbReference type="ARBA" id="ARBA00042732"/>
    </source>
</evidence>
<dbReference type="SMART" id="SM00465">
    <property type="entry name" value="GIYc"/>
    <property type="match status" value="1"/>
</dbReference>
<evidence type="ECO:0000313" key="13">
    <source>
        <dbReference type="EMBL" id="MCB6185230.1"/>
    </source>
</evidence>
<dbReference type="PANTHER" id="PTHR30562">
    <property type="entry name" value="UVRC/OXIDOREDUCTASE"/>
    <property type="match status" value="1"/>
</dbReference>
<dbReference type="Pfam" id="PF01541">
    <property type="entry name" value="GIY-YIG"/>
    <property type="match status" value="1"/>
</dbReference>
<evidence type="ECO:0000256" key="8">
    <source>
        <dbReference type="ARBA" id="ARBA00040756"/>
    </source>
</evidence>
<dbReference type="EC" id="2.7.7.7" evidence="1"/>
<dbReference type="CDD" id="cd06127">
    <property type="entry name" value="DEDDh"/>
    <property type="match status" value="1"/>
</dbReference>
<name>A0ABS8DAJ5_9NEIS</name>
<feature type="domain" description="GIY-YIG" evidence="12">
    <location>
        <begin position="200"/>
        <end position="278"/>
    </location>
</feature>
<dbReference type="Gene3D" id="3.30.420.10">
    <property type="entry name" value="Ribonuclease H-like superfamily/Ribonuclease H"/>
    <property type="match status" value="1"/>
</dbReference>
<dbReference type="SMART" id="SM00479">
    <property type="entry name" value="EXOIII"/>
    <property type="match status" value="1"/>
</dbReference>
<organism evidence="13 14">
    <name type="scientific">Leeia speluncae</name>
    <dbReference type="NCBI Taxonomy" id="2884804"/>
    <lineage>
        <taxon>Bacteria</taxon>
        <taxon>Pseudomonadati</taxon>
        <taxon>Pseudomonadota</taxon>
        <taxon>Betaproteobacteria</taxon>
        <taxon>Neisseriales</taxon>
        <taxon>Leeiaceae</taxon>
        <taxon>Leeia</taxon>
    </lineage>
</organism>
<dbReference type="InterPro" id="IPR047296">
    <property type="entry name" value="GIY-YIG_UvrC_Cho"/>
</dbReference>
<dbReference type="InterPro" id="IPR035901">
    <property type="entry name" value="GIY-YIG_endonuc_sf"/>
</dbReference>
<proteinExistence type="predicted"/>
<accession>A0ABS8DAJ5</accession>
<dbReference type="InterPro" id="IPR006054">
    <property type="entry name" value="DnaQ"/>
</dbReference>
<protein>
    <recommendedName>
        <fullName evidence="8">Excinuclease cho</fullName>
        <ecNumber evidence="1">2.7.7.7</ecNumber>
    </recommendedName>
    <alternativeName>
        <fullName evidence="10">Endonuclease cho</fullName>
    </alternativeName>
    <alternativeName>
        <fullName evidence="9">UvrC homolog protein</fullName>
    </alternativeName>
</protein>
<evidence type="ECO:0000256" key="2">
    <source>
        <dbReference type="ARBA" id="ARBA00022763"/>
    </source>
</evidence>
<dbReference type="Gene3D" id="3.40.1440.10">
    <property type="entry name" value="GIY-YIG endonuclease"/>
    <property type="match status" value="1"/>
</dbReference>
<evidence type="ECO:0000259" key="12">
    <source>
        <dbReference type="PROSITE" id="PS50164"/>
    </source>
</evidence>
<dbReference type="InterPro" id="IPR000305">
    <property type="entry name" value="GIY-YIG_endonuc"/>
</dbReference>
<reference evidence="13" key="1">
    <citation type="submission" date="2021-10" db="EMBL/GenBank/DDBJ databases">
        <title>The complete genome sequence of Leeia sp. TBRC 13508.</title>
        <authorList>
            <person name="Charoenyingcharoen P."/>
            <person name="Yukphan P."/>
        </authorList>
    </citation>
    <scope>NUCLEOTIDE SEQUENCE</scope>
    <source>
        <strain evidence="13">TBRC 13508</strain>
    </source>
</reference>